<dbReference type="EMBL" id="JANIEX010000196">
    <property type="protein sequence ID" value="KAJ3571227.1"/>
    <property type="molecule type" value="Genomic_DNA"/>
</dbReference>
<gene>
    <name evidence="1" type="ORF">NP233_g3892</name>
</gene>
<keyword evidence="2" id="KW-1185">Reference proteome</keyword>
<proteinExistence type="predicted"/>
<organism evidence="1 2">
    <name type="scientific">Leucocoprinus birnbaumii</name>
    <dbReference type="NCBI Taxonomy" id="56174"/>
    <lineage>
        <taxon>Eukaryota</taxon>
        <taxon>Fungi</taxon>
        <taxon>Dikarya</taxon>
        <taxon>Basidiomycota</taxon>
        <taxon>Agaricomycotina</taxon>
        <taxon>Agaricomycetes</taxon>
        <taxon>Agaricomycetidae</taxon>
        <taxon>Agaricales</taxon>
        <taxon>Agaricineae</taxon>
        <taxon>Agaricaceae</taxon>
        <taxon>Leucocoprinus</taxon>
    </lineage>
</organism>
<evidence type="ECO:0000313" key="2">
    <source>
        <dbReference type="Proteomes" id="UP001213000"/>
    </source>
</evidence>
<sequence>MPRLRRPNQYINLDKVQHNHNFPPITNFPDIVLRINTNDSGRVMEEDSRMPRTNVGTIHTDDRHIYVTPEVSTIIQFRHMDYGMEKCSLYAILPDYVEEKEFIGSSVDVWLLDSSTEFSRQTLPEWPVAPQRRRLLTSFTFSSSDGPVIEFDCPSYGLTTLELACSSSMPCQVDFWQDKRRVPLGGVYVIQKSNAPPKQ</sequence>
<name>A0AAD5YY18_9AGAR</name>
<accession>A0AAD5YY18</accession>
<evidence type="ECO:0000313" key="1">
    <source>
        <dbReference type="EMBL" id="KAJ3571227.1"/>
    </source>
</evidence>
<protein>
    <recommendedName>
        <fullName evidence="3">Ubiquitin 3 binding protein But2 C-terminal domain-containing protein</fullName>
    </recommendedName>
</protein>
<dbReference type="AlphaFoldDB" id="A0AAD5YY18"/>
<evidence type="ECO:0008006" key="3">
    <source>
        <dbReference type="Google" id="ProtNLM"/>
    </source>
</evidence>
<dbReference type="Proteomes" id="UP001213000">
    <property type="component" value="Unassembled WGS sequence"/>
</dbReference>
<comment type="caution">
    <text evidence="1">The sequence shown here is derived from an EMBL/GenBank/DDBJ whole genome shotgun (WGS) entry which is preliminary data.</text>
</comment>
<reference evidence="1" key="1">
    <citation type="submission" date="2022-07" db="EMBL/GenBank/DDBJ databases">
        <title>Genome Sequence of Leucocoprinus birnbaumii.</title>
        <authorList>
            <person name="Buettner E."/>
        </authorList>
    </citation>
    <scope>NUCLEOTIDE SEQUENCE</scope>
    <source>
        <strain evidence="1">VT141</strain>
    </source>
</reference>